<organism evidence="12 13">
    <name type="scientific">Geodia barretti</name>
    <name type="common">Barrett's horny sponge</name>
    <dbReference type="NCBI Taxonomy" id="519541"/>
    <lineage>
        <taxon>Eukaryota</taxon>
        <taxon>Metazoa</taxon>
        <taxon>Porifera</taxon>
        <taxon>Demospongiae</taxon>
        <taxon>Heteroscleromorpha</taxon>
        <taxon>Tetractinellida</taxon>
        <taxon>Astrophorina</taxon>
        <taxon>Geodiidae</taxon>
        <taxon>Geodia</taxon>
    </lineage>
</organism>
<dbReference type="GO" id="GO:0005737">
    <property type="term" value="C:cytoplasm"/>
    <property type="evidence" value="ECO:0007669"/>
    <property type="project" value="InterPro"/>
</dbReference>
<keyword evidence="6" id="KW-0408">Iron</keyword>
<dbReference type="PROSITE" id="PS51918">
    <property type="entry name" value="RADICAL_SAM"/>
    <property type="match status" value="1"/>
</dbReference>
<evidence type="ECO:0000256" key="8">
    <source>
        <dbReference type="ARBA" id="ARBA00023186"/>
    </source>
</evidence>
<dbReference type="PANTHER" id="PTHR13932:SF5">
    <property type="entry name" value="RADICAL S-ADENOSYL METHIONINE DOMAIN-CONTAINING PROTEIN 1, MITOCHONDRIAL"/>
    <property type="match status" value="1"/>
</dbReference>
<keyword evidence="8" id="KW-0143">Chaperone</keyword>
<evidence type="ECO:0000259" key="11">
    <source>
        <dbReference type="PROSITE" id="PS51918"/>
    </source>
</evidence>
<dbReference type="Proteomes" id="UP001174909">
    <property type="component" value="Unassembled WGS sequence"/>
</dbReference>
<dbReference type="Pfam" id="PF04055">
    <property type="entry name" value="Radical_SAM"/>
    <property type="match status" value="1"/>
</dbReference>
<evidence type="ECO:0000256" key="9">
    <source>
        <dbReference type="ARBA" id="ARBA00033094"/>
    </source>
</evidence>
<dbReference type="InterPro" id="IPR007197">
    <property type="entry name" value="rSAM"/>
</dbReference>
<dbReference type="SFLD" id="SFLDG01065">
    <property type="entry name" value="anaerobic_coproporphyrinogen-I"/>
    <property type="match status" value="1"/>
</dbReference>
<protein>
    <recommendedName>
        <fullName evidence="2">Radical S-adenosyl methionine domain-containing protein 1, mitochondrial</fullName>
    </recommendedName>
    <alternativeName>
        <fullName evidence="9">Putative heme chaperone</fullName>
    </alternativeName>
</protein>
<dbReference type="Gene3D" id="3.20.20.70">
    <property type="entry name" value="Aldolase class I"/>
    <property type="match status" value="1"/>
</dbReference>
<dbReference type="InterPro" id="IPR006638">
    <property type="entry name" value="Elp3/MiaA/NifB-like_rSAM"/>
</dbReference>
<evidence type="ECO:0000256" key="4">
    <source>
        <dbReference type="ARBA" id="ARBA00022691"/>
    </source>
</evidence>
<keyword evidence="3" id="KW-0349">Heme</keyword>
<dbReference type="GO" id="GO:0051539">
    <property type="term" value="F:4 iron, 4 sulfur cluster binding"/>
    <property type="evidence" value="ECO:0007669"/>
    <property type="project" value="InterPro"/>
</dbReference>
<dbReference type="SFLD" id="SFLDS00029">
    <property type="entry name" value="Radical_SAM"/>
    <property type="match status" value="1"/>
</dbReference>
<dbReference type="SFLD" id="SFLDG01082">
    <property type="entry name" value="B12-binding_domain_containing"/>
    <property type="match status" value="1"/>
</dbReference>
<accession>A0AA35SNF3</accession>
<dbReference type="InterPro" id="IPR004559">
    <property type="entry name" value="HemW-like"/>
</dbReference>
<evidence type="ECO:0000256" key="6">
    <source>
        <dbReference type="ARBA" id="ARBA00023004"/>
    </source>
</evidence>
<dbReference type="SFLD" id="SFLDF00288">
    <property type="entry name" value="HemN-like__clustered_with_nucl"/>
    <property type="match status" value="1"/>
</dbReference>
<feature type="domain" description="Radical SAM core" evidence="11">
    <location>
        <begin position="21"/>
        <end position="257"/>
    </location>
</feature>
<dbReference type="InterPro" id="IPR010723">
    <property type="entry name" value="HemN_C"/>
</dbReference>
<dbReference type="SMART" id="SM00729">
    <property type="entry name" value="Elp3"/>
    <property type="match status" value="1"/>
</dbReference>
<dbReference type="Pfam" id="PF06969">
    <property type="entry name" value="HemN_C"/>
    <property type="match status" value="1"/>
</dbReference>
<comment type="caution">
    <text evidence="12">The sequence shown here is derived from an EMBL/GenBank/DDBJ whole genome shotgun (WGS) entry which is preliminary data.</text>
</comment>
<keyword evidence="4" id="KW-0949">S-adenosyl-L-methionine</keyword>
<evidence type="ECO:0000256" key="3">
    <source>
        <dbReference type="ARBA" id="ARBA00022617"/>
    </source>
</evidence>
<dbReference type="EMBL" id="CASHTH010002658">
    <property type="protein sequence ID" value="CAI8033330.1"/>
    <property type="molecule type" value="Genomic_DNA"/>
</dbReference>
<dbReference type="SFLD" id="SFLDF00562">
    <property type="entry name" value="HemN-like__clustered_with_heat"/>
    <property type="match status" value="1"/>
</dbReference>
<evidence type="ECO:0000256" key="2">
    <source>
        <dbReference type="ARBA" id="ARBA00014678"/>
    </source>
</evidence>
<dbReference type="GO" id="GO:0004109">
    <property type="term" value="F:coproporphyrinogen oxidase activity"/>
    <property type="evidence" value="ECO:0007669"/>
    <property type="project" value="InterPro"/>
</dbReference>
<evidence type="ECO:0000256" key="10">
    <source>
        <dbReference type="ARBA" id="ARBA00045130"/>
    </source>
</evidence>
<dbReference type="NCBIfam" id="TIGR00539">
    <property type="entry name" value="hemN_rel"/>
    <property type="match status" value="1"/>
</dbReference>
<sequence>MARQAHYERGSEDRMTSDVAVLQDTGISLYIHVPFCQTKCPYCDFNTYQGIEGLMSPFLEALVAEIAAWGRSLGGPPVNTVFFGGGTPSYLPDGSLGEIMAAVGGSFQLRDDAEITVEANPGDLTPAKAASLLGQGINRVSIGVQSLDNDLLNLLGRRHDADGAIAAFRTVSEAGFDNVNLDLIYGLPRQTLGQWQDTLQRLAELEPTHISLYCLTVEEGTPLHRWVEQGQVPRPDADLAADMYQYARDILGERGYHHYEISNWSKPGLPSRHNLAYWRNVPYLGVGPGAHSCLVGYRFWDMDSPRGYIAAANEWAGKVGSTVDAITGEWLELVGPVGGHEPIDADLAAAETMFLGLRLLDGLDLAEASGQMGVNLGERYRSQIDDLLRLGLLEQEDTVIRLHPSAYLIANQVFTRFLD</sequence>
<keyword evidence="7" id="KW-0411">Iron-sulfur</keyword>
<name>A0AA35SNF3_GEOBA</name>
<comment type="function">
    <text evidence="10">May be a heme chaperone, appears to bind heme. Homologous bacterial proteins do not have oxygen-independent coproporphyrinogen-III oxidase activity. Binds 1 [4Fe-4S] cluster. The cluster is coordinated with 3 cysteines and an exchangeable S-adenosyl-L-methionine.</text>
</comment>
<dbReference type="SUPFAM" id="SSF102114">
    <property type="entry name" value="Radical SAM enzymes"/>
    <property type="match status" value="1"/>
</dbReference>
<dbReference type="PANTHER" id="PTHR13932">
    <property type="entry name" value="COPROPORPHYRINIGEN III OXIDASE"/>
    <property type="match status" value="1"/>
</dbReference>
<dbReference type="InterPro" id="IPR013785">
    <property type="entry name" value="Aldolase_TIM"/>
</dbReference>
<comment type="similarity">
    <text evidence="1">Belongs to the anaerobic coproporphyrinogen-III oxidase family. HemW subfamily.</text>
</comment>
<keyword evidence="13" id="KW-1185">Reference proteome</keyword>
<dbReference type="CDD" id="cd01335">
    <property type="entry name" value="Radical_SAM"/>
    <property type="match status" value="1"/>
</dbReference>
<reference evidence="12" key="1">
    <citation type="submission" date="2023-03" db="EMBL/GenBank/DDBJ databases">
        <authorList>
            <person name="Steffen K."/>
            <person name="Cardenas P."/>
        </authorList>
    </citation>
    <scope>NUCLEOTIDE SEQUENCE</scope>
</reference>
<evidence type="ECO:0000256" key="5">
    <source>
        <dbReference type="ARBA" id="ARBA00022723"/>
    </source>
</evidence>
<dbReference type="InterPro" id="IPR058240">
    <property type="entry name" value="rSAM_sf"/>
</dbReference>
<dbReference type="GO" id="GO:0006779">
    <property type="term" value="P:porphyrin-containing compound biosynthetic process"/>
    <property type="evidence" value="ECO:0007669"/>
    <property type="project" value="InterPro"/>
</dbReference>
<evidence type="ECO:0000313" key="13">
    <source>
        <dbReference type="Proteomes" id="UP001174909"/>
    </source>
</evidence>
<dbReference type="GO" id="GO:0046872">
    <property type="term" value="F:metal ion binding"/>
    <property type="evidence" value="ECO:0007669"/>
    <property type="project" value="UniProtKB-KW"/>
</dbReference>
<keyword evidence="5" id="KW-0479">Metal-binding</keyword>
<evidence type="ECO:0000256" key="7">
    <source>
        <dbReference type="ARBA" id="ARBA00023014"/>
    </source>
</evidence>
<dbReference type="AlphaFoldDB" id="A0AA35SNF3"/>
<proteinExistence type="inferred from homology"/>
<dbReference type="InterPro" id="IPR034505">
    <property type="entry name" value="Coproporphyrinogen-III_oxidase"/>
</dbReference>
<evidence type="ECO:0000256" key="1">
    <source>
        <dbReference type="ARBA" id="ARBA00006100"/>
    </source>
</evidence>
<evidence type="ECO:0000313" key="12">
    <source>
        <dbReference type="EMBL" id="CAI8033330.1"/>
    </source>
</evidence>
<gene>
    <name evidence="12" type="ORF">GBAR_LOCUS18805</name>
</gene>